<dbReference type="EMBL" id="NDXW01000001">
    <property type="protein sequence ID" value="RDH42099.1"/>
    <property type="molecule type" value="Genomic_DNA"/>
</dbReference>
<proteinExistence type="predicted"/>
<dbReference type="Proteomes" id="UP000257039">
    <property type="component" value="Unassembled WGS sequence"/>
</dbReference>
<organism evidence="1 2">
    <name type="scientific">Zooshikella ganghwensis</name>
    <dbReference type="NCBI Taxonomy" id="202772"/>
    <lineage>
        <taxon>Bacteria</taxon>
        <taxon>Pseudomonadati</taxon>
        <taxon>Pseudomonadota</taxon>
        <taxon>Gammaproteobacteria</taxon>
        <taxon>Oceanospirillales</taxon>
        <taxon>Zooshikellaceae</taxon>
        <taxon>Zooshikella</taxon>
    </lineage>
</organism>
<comment type="caution">
    <text evidence="1">The sequence shown here is derived from an EMBL/GenBank/DDBJ whole genome shotgun (WGS) entry which is preliminary data.</text>
</comment>
<sequence>MFVIVFFVLIILLDKALVCNYLKFFWVLNFMESISIVQNLIGQVGPIKNTSLWVFLIKQR</sequence>
<reference evidence="1 2" key="1">
    <citation type="submission" date="2017-04" db="EMBL/GenBank/DDBJ databases">
        <title>Draft genome sequence of Zooshikella ganghwensis VG4 isolated from Red Sea sediments.</title>
        <authorList>
            <person name="Rehman Z."/>
            <person name="Alam I."/>
            <person name="Kamau A."/>
            <person name="Bajic V."/>
            <person name="Leiknes T."/>
        </authorList>
    </citation>
    <scope>NUCLEOTIDE SEQUENCE [LARGE SCALE GENOMIC DNA]</scope>
    <source>
        <strain evidence="1 2">VG4</strain>
    </source>
</reference>
<evidence type="ECO:0000313" key="2">
    <source>
        <dbReference type="Proteomes" id="UP000257039"/>
    </source>
</evidence>
<gene>
    <name evidence="1" type="ORF">B9G39_00825</name>
</gene>
<name>A0A4P9VI28_9GAMM</name>
<protein>
    <submittedName>
        <fullName evidence="1">Uncharacterized protein</fullName>
    </submittedName>
</protein>
<dbReference type="AlphaFoldDB" id="A0A4P9VI28"/>
<evidence type="ECO:0000313" key="1">
    <source>
        <dbReference type="EMBL" id="RDH42099.1"/>
    </source>
</evidence>
<accession>A0A4P9VI28</accession>
<keyword evidence="2" id="KW-1185">Reference proteome</keyword>